<protein>
    <submittedName>
        <fullName evidence="1">Glycosyltransferase family 2 protein</fullName>
    </submittedName>
</protein>
<evidence type="ECO:0000313" key="2">
    <source>
        <dbReference type="Proteomes" id="UP000633219"/>
    </source>
</evidence>
<accession>A0A936YQJ4</accession>
<gene>
    <name evidence="1" type="ORF">JJB09_02975</name>
</gene>
<dbReference type="Proteomes" id="UP000633219">
    <property type="component" value="Unassembled WGS sequence"/>
</dbReference>
<dbReference type="RefSeq" id="WP_201652898.1">
    <property type="nucleotide sequence ID" value="NZ_JAEQNC010000002.1"/>
</dbReference>
<proteinExistence type="predicted"/>
<dbReference type="AlphaFoldDB" id="A0A936YQJ4"/>
<comment type="caution">
    <text evidence="1">The sequence shown here is derived from an EMBL/GenBank/DDBJ whole genome shotgun (WGS) entry which is preliminary data.</text>
</comment>
<reference evidence="1" key="1">
    <citation type="submission" date="2021-01" db="EMBL/GenBank/DDBJ databases">
        <title>Rhizobium sp. strain KVB221 16S ribosomal RNA gene Genome sequencing and assembly.</title>
        <authorList>
            <person name="Kang M."/>
        </authorList>
    </citation>
    <scope>NUCLEOTIDE SEQUENCE</scope>
    <source>
        <strain evidence="1">KVB221</strain>
    </source>
</reference>
<dbReference type="Pfam" id="PF13704">
    <property type="entry name" value="Glyco_tranf_2_4"/>
    <property type="match status" value="1"/>
</dbReference>
<dbReference type="EMBL" id="JAEQNC010000002">
    <property type="protein sequence ID" value="MBL0370981.1"/>
    <property type="molecule type" value="Genomic_DNA"/>
</dbReference>
<sequence length="327" mass="37473">MKVLNLIFWQYVGFWKYVYYRLWMRTRIDNTANIRRGDVLLLACDNTWDEQVLHFCDYYRSIGVSHFLFIDHGAEQECSKIFATRDDVSVFSAAGGLKRAGDGYEWRNVILRRFATQNFCLLADPGEYVVCPFAEERKIGELADFLKNEKRVSLFGTRLDAYALDSDRATDDNAQTQNPFEHCCYFDKDGYYHKDLGDGVASVKGGLALRLSHKPDPASSPNLNRVVGVWWRWNYCFHDRGRVLRPHKLMRLLDLKGAVVAAAVFRFPQIAARKPSMTNEAMVRIYGTEIANTVAENKTLYHEGVSTRYDSSADLLKTGIISSGDWI</sequence>
<keyword evidence="2" id="KW-1185">Reference proteome</keyword>
<name>A0A936YQJ4_9HYPH</name>
<organism evidence="1 2">
    <name type="scientific">Rhizobium setariae</name>
    <dbReference type="NCBI Taxonomy" id="2801340"/>
    <lineage>
        <taxon>Bacteria</taxon>
        <taxon>Pseudomonadati</taxon>
        <taxon>Pseudomonadota</taxon>
        <taxon>Alphaproteobacteria</taxon>
        <taxon>Hyphomicrobiales</taxon>
        <taxon>Rhizobiaceae</taxon>
        <taxon>Rhizobium/Agrobacterium group</taxon>
        <taxon>Rhizobium</taxon>
    </lineage>
</organism>
<evidence type="ECO:0000313" key="1">
    <source>
        <dbReference type="EMBL" id="MBL0370981.1"/>
    </source>
</evidence>